<dbReference type="InterPro" id="IPR000486">
    <property type="entry name" value="Xdiol_ring_cleave_dOase_1/2"/>
</dbReference>
<dbReference type="InterPro" id="IPR018146">
    <property type="entry name" value="Glyoxalase_1_CS"/>
</dbReference>
<reference evidence="10" key="2">
    <citation type="submission" date="2021-09" db="EMBL/GenBank/DDBJ databases">
        <authorList>
            <person name="Gilroy R."/>
        </authorList>
    </citation>
    <scope>NUCLEOTIDE SEQUENCE</scope>
    <source>
        <strain evidence="10">ChiGjej3B3-7470</strain>
    </source>
</reference>
<feature type="domain" description="VOC" evidence="9">
    <location>
        <begin position="169"/>
        <end position="283"/>
    </location>
</feature>
<evidence type="ECO:0000256" key="4">
    <source>
        <dbReference type="ARBA" id="ARBA00022797"/>
    </source>
</evidence>
<keyword evidence="5 8" id="KW-0223">Dioxygenase</keyword>
<dbReference type="InterPro" id="IPR029068">
    <property type="entry name" value="Glyas_Bleomycin-R_OHBP_Dase"/>
</dbReference>
<feature type="domain" description="VOC" evidence="9">
    <location>
        <begin position="8"/>
        <end position="125"/>
    </location>
</feature>
<sequence length="283" mass="30785">MSLAAETHMGTLELRVRDLGTQLAFYTDGVGLEPLRDEPGAVTLGYGTTPIVHLTEAKDLRPARAGEAGLFHTAVVYDELPHLAKALVNLYEKFPQTYAGTGDHLVSQAFYFTDPEGNGVELYHDRPRDQWQWANGQVQMATLYIDPAEFVNKHLGGTDPATLAPTAGNLGHVHLQVGDIASAQKFYVDALGFDQTFLFGGQALFVSAGGYHHHMAMNVWNSAGAGPRQNTLGMGVVDIVVPTAEELEQADDRLKFAGHRSAFDGKTLTVLDPWRNEIRLSVG</sequence>
<dbReference type="InterPro" id="IPR037523">
    <property type="entry name" value="VOC_core"/>
</dbReference>
<evidence type="ECO:0000313" key="11">
    <source>
        <dbReference type="Proteomes" id="UP000712713"/>
    </source>
</evidence>
<dbReference type="AlphaFoldDB" id="A0A921ENF4"/>
<gene>
    <name evidence="10" type="ORF">K8V15_02510</name>
</gene>
<evidence type="ECO:0000313" key="10">
    <source>
        <dbReference type="EMBL" id="HJE50845.1"/>
    </source>
</evidence>
<proteinExistence type="inferred from homology"/>
<dbReference type="GO" id="GO:0004462">
    <property type="term" value="F:lactoylglutathione lyase activity"/>
    <property type="evidence" value="ECO:0007669"/>
    <property type="project" value="InterPro"/>
</dbReference>
<dbReference type="PROSITE" id="PS00082">
    <property type="entry name" value="EXTRADIOL_DIOXYGENAS"/>
    <property type="match status" value="1"/>
</dbReference>
<dbReference type="Gene3D" id="3.10.180.10">
    <property type="entry name" value="2,3-Dihydroxybiphenyl 1,2-Dioxygenase, domain 1"/>
    <property type="match status" value="2"/>
</dbReference>
<dbReference type="GO" id="GO:0051213">
    <property type="term" value="F:dioxygenase activity"/>
    <property type="evidence" value="ECO:0007669"/>
    <property type="project" value="UniProtKB-KW"/>
</dbReference>
<evidence type="ECO:0000256" key="5">
    <source>
        <dbReference type="ARBA" id="ARBA00022964"/>
    </source>
</evidence>
<dbReference type="Pfam" id="PF00903">
    <property type="entry name" value="Glyoxalase"/>
    <property type="match status" value="2"/>
</dbReference>
<dbReference type="PANTHER" id="PTHR43279">
    <property type="entry name" value="CATECHOL-2,3-DIOXYGENASE"/>
    <property type="match status" value="1"/>
</dbReference>
<dbReference type="PROSITE" id="PS00934">
    <property type="entry name" value="GLYOXALASE_I_1"/>
    <property type="match status" value="1"/>
</dbReference>
<keyword evidence="4 8" id="KW-0058">Aromatic hydrocarbons catabolism</keyword>
<comment type="similarity">
    <text evidence="2 8">Belongs to the extradiol ring-cleavage dioxygenase family.</text>
</comment>
<dbReference type="PROSITE" id="PS51819">
    <property type="entry name" value="VOC"/>
    <property type="match status" value="2"/>
</dbReference>
<comment type="cofactor">
    <cofactor evidence="1 8">
        <name>Fe(2+)</name>
        <dbReference type="ChEBI" id="CHEBI:29033"/>
    </cofactor>
</comment>
<reference evidence="10" key="1">
    <citation type="journal article" date="2021" name="PeerJ">
        <title>Extensive microbial diversity within the chicken gut microbiome revealed by metagenomics and culture.</title>
        <authorList>
            <person name="Gilroy R."/>
            <person name="Ravi A."/>
            <person name="Getino M."/>
            <person name="Pursley I."/>
            <person name="Horton D.L."/>
            <person name="Alikhan N.F."/>
            <person name="Baker D."/>
            <person name="Gharbi K."/>
            <person name="Hall N."/>
            <person name="Watson M."/>
            <person name="Adriaenssens E.M."/>
            <person name="Foster-Nyarko E."/>
            <person name="Jarju S."/>
            <person name="Secka A."/>
            <person name="Antonio M."/>
            <person name="Oren A."/>
            <person name="Chaudhuri R.R."/>
            <person name="La Ragione R."/>
            <person name="Hildebrand F."/>
            <person name="Pallen M.J."/>
        </authorList>
    </citation>
    <scope>NUCLEOTIDE SEQUENCE</scope>
    <source>
        <strain evidence="10">ChiGjej3B3-7470</strain>
    </source>
</reference>
<name>A0A921ENF4_9ACTN</name>
<dbReference type="Proteomes" id="UP000712713">
    <property type="component" value="Unassembled WGS sequence"/>
</dbReference>
<evidence type="ECO:0000256" key="3">
    <source>
        <dbReference type="ARBA" id="ARBA00022723"/>
    </source>
</evidence>
<accession>A0A921ENF4</accession>
<dbReference type="PANTHER" id="PTHR43279:SF1">
    <property type="entry name" value="CATECHOL-2,3-DIOXYGENASE"/>
    <property type="match status" value="1"/>
</dbReference>
<evidence type="ECO:0000256" key="8">
    <source>
        <dbReference type="RuleBase" id="RU000683"/>
    </source>
</evidence>
<organism evidence="10 11">
    <name type="scientific">Tessaracoccus flavescens</name>
    <dbReference type="NCBI Taxonomy" id="399497"/>
    <lineage>
        <taxon>Bacteria</taxon>
        <taxon>Bacillati</taxon>
        <taxon>Actinomycetota</taxon>
        <taxon>Actinomycetes</taxon>
        <taxon>Propionibacteriales</taxon>
        <taxon>Propionibacteriaceae</taxon>
        <taxon>Tessaracoccus</taxon>
    </lineage>
</organism>
<evidence type="ECO:0000256" key="7">
    <source>
        <dbReference type="ARBA" id="ARBA00023004"/>
    </source>
</evidence>
<keyword evidence="6 8" id="KW-0560">Oxidoreductase</keyword>
<dbReference type="SUPFAM" id="SSF54593">
    <property type="entry name" value="Glyoxalase/Bleomycin resistance protein/Dihydroxybiphenyl dioxygenase"/>
    <property type="match status" value="2"/>
</dbReference>
<evidence type="ECO:0000256" key="2">
    <source>
        <dbReference type="ARBA" id="ARBA00008784"/>
    </source>
</evidence>
<dbReference type="InterPro" id="IPR004360">
    <property type="entry name" value="Glyas_Fos-R_dOase_dom"/>
</dbReference>
<evidence type="ECO:0000256" key="1">
    <source>
        <dbReference type="ARBA" id="ARBA00001954"/>
    </source>
</evidence>
<protein>
    <submittedName>
        <fullName evidence="10">VOC family protein</fullName>
    </submittedName>
</protein>
<dbReference type="GO" id="GO:0008198">
    <property type="term" value="F:ferrous iron binding"/>
    <property type="evidence" value="ECO:0007669"/>
    <property type="project" value="InterPro"/>
</dbReference>
<comment type="caution">
    <text evidence="10">The sequence shown here is derived from an EMBL/GenBank/DDBJ whole genome shotgun (WGS) entry which is preliminary data.</text>
</comment>
<evidence type="ECO:0000256" key="6">
    <source>
        <dbReference type="ARBA" id="ARBA00023002"/>
    </source>
</evidence>
<evidence type="ECO:0000259" key="9">
    <source>
        <dbReference type="PROSITE" id="PS51819"/>
    </source>
</evidence>
<keyword evidence="3" id="KW-0479">Metal-binding</keyword>
<dbReference type="EMBL" id="DYZF01000061">
    <property type="protein sequence ID" value="HJE50845.1"/>
    <property type="molecule type" value="Genomic_DNA"/>
</dbReference>
<keyword evidence="7 8" id="KW-0408">Iron</keyword>